<protein>
    <submittedName>
        <fullName evidence="1">Uncharacterized protein</fullName>
    </submittedName>
</protein>
<accession>A0AAD5R0Y4</accession>
<name>A0AAD5R0Y4_PARTN</name>
<dbReference type="EMBL" id="JAHQIW010005879">
    <property type="protein sequence ID" value="KAJ1367392.1"/>
    <property type="molecule type" value="Genomic_DNA"/>
</dbReference>
<keyword evidence="2" id="KW-1185">Reference proteome</keyword>
<evidence type="ECO:0000313" key="1">
    <source>
        <dbReference type="EMBL" id="KAJ1367392.1"/>
    </source>
</evidence>
<organism evidence="1 2">
    <name type="scientific">Parelaphostrongylus tenuis</name>
    <name type="common">Meningeal worm</name>
    <dbReference type="NCBI Taxonomy" id="148309"/>
    <lineage>
        <taxon>Eukaryota</taxon>
        <taxon>Metazoa</taxon>
        <taxon>Ecdysozoa</taxon>
        <taxon>Nematoda</taxon>
        <taxon>Chromadorea</taxon>
        <taxon>Rhabditida</taxon>
        <taxon>Rhabditina</taxon>
        <taxon>Rhabditomorpha</taxon>
        <taxon>Strongyloidea</taxon>
        <taxon>Metastrongylidae</taxon>
        <taxon>Parelaphostrongylus</taxon>
    </lineage>
</organism>
<proteinExistence type="predicted"/>
<evidence type="ECO:0000313" key="2">
    <source>
        <dbReference type="Proteomes" id="UP001196413"/>
    </source>
</evidence>
<dbReference type="AlphaFoldDB" id="A0AAD5R0Y4"/>
<sequence>MKLSQNVCKQLRSKTTRGLEKQDAVQRLDAFVPVRMKLAIKEQPNRKIAQEELYGFHSRDEALSGSPIAGEQGIISWRVAAA</sequence>
<reference evidence="1" key="1">
    <citation type="submission" date="2021-06" db="EMBL/GenBank/DDBJ databases">
        <title>Parelaphostrongylus tenuis whole genome reference sequence.</title>
        <authorList>
            <person name="Garwood T.J."/>
            <person name="Larsen P.A."/>
            <person name="Fountain-Jones N.M."/>
            <person name="Garbe J.R."/>
            <person name="Macchietto M.G."/>
            <person name="Kania S.A."/>
            <person name="Gerhold R.W."/>
            <person name="Richards J.E."/>
            <person name="Wolf T.M."/>
        </authorList>
    </citation>
    <scope>NUCLEOTIDE SEQUENCE</scope>
    <source>
        <strain evidence="1">MNPRO001-30</strain>
        <tissue evidence="1">Meninges</tissue>
    </source>
</reference>
<comment type="caution">
    <text evidence="1">The sequence shown here is derived from an EMBL/GenBank/DDBJ whole genome shotgun (WGS) entry which is preliminary data.</text>
</comment>
<dbReference type="Proteomes" id="UP001196413">
    <property type="component" value="Unassembled WGS sequence"/>
</dbReference>
<gene>
    <name evidence="1" type="ORF">KIN20_028294</name>
</gene>